<name>A0AAW2TSQ4_9LAMI</name>
<gene>
    <name evidence="2" type="ORF">Slati_3979000</name>
</gene>
<comment type="similarity">
    <text evidence="1">Belongs to the plant acyltransferase family.</text>
</comment>
<dbReference type="Gene3D" id="3.30.559.10">
    <property type="entry name" value="Chloramphenicol acetyltransferase-like domain"/>
    <property type="match status" value="1"/>
</dbReference>
<evidence type="ECO:0000256" key="1">
    <source>
        <dbReference type="ARBA" id="ARBA00009861"/>
    </source>
</evidence>
<comment type="caution">
    <text evidence="2">The sequence shown here is derived from an EMBL/GenBank/DDBJ whole genome shotgun (WGS) entry which is preliminary data.</text>
</comment>
<reference evidence="2" key="1">
    <citation type="submission" date="2020-06" db="EMBL/GenBank/DDBJ databases">
        <authorList>
            <person name="Li T."/>
            <person name="Hu X."/>
            <person name="Zhang T."/>
            <person name="Song X."/>
            <person name="Zhang H."/>
            <person name="Dai N."/>
            <person name="Sheng W."/>
            <person name="Hou X."/>
            <person name="Wei L."/>
        </authorList>
    </citation>
    <scope>NUCLEOTIDE SEQUENCE</scope>
    <source>
        <strain evidence="2">KEN1</strain>
        <tissue evidence="2">Leaf</tissue>
    </source>
</reference>
<dbReference type="InterPro" id="IPR050317">
    <property type="entry name" value="Plant_Fungal_Acyltransferase"/>
</dbReference>
<evidence type="ECO:0000313" key="2">
    <source>
        <dbReference type="EMBL" id="KAL0406651.1"/>
    </source>
</evidence>
<dbReference type="GO" id="GO:0016747">
    <property type="term" value="F:acyltransferase activity, transferring groups other than amino-acyl groups"/>
    <property type="evidence" value="ECO:0007669"/>
    <property type="project" value="TreeGrafter"/>
</dbReference>
<dbReference type="InterPro" id="IPR023213">
    <property type="entry name" value="CAT-like_dom_sf"/>
</dbReference>
<proteinExistence type="inferred from homology"/>
<reference evidence="2" key="2">
    <citation type="journal article" date="2024" name="Plant">
        <title>Genomic evolution and insights into agronomic trait innovations of Sesamum species.</title>
        <authorList>
            <person name="Miao H."/>
            <person name="Wang L."/>
            <person name="Qu L."/>
            <person name="Liu H."/>
            <person name="Sun Y."/>
            <person name="Le M."/>
            <person name="Wang Q."/>
            <person name="Wei S."/>
            <person name="Zheng Y."/>
            <person name="Lin W."/>
            <person name="Duan Y."/>
            <person name="Cao H."/>
            <person name="Xiong S."/>
            <person name="Wang X."/>
            <person name="Wei L."/>
            <person name="Li C."/>
            <person name="Ma Q."/>
            <person name="Ju M."/>
            <person name="Zhao R."/>
            <person name="Li G."/>
            <person name="Mu C."/>
            <person name="Tian Q."/>
            <person name="Mei H."/>
            <person name="Zhang T."/>
            <person name="Gao T."/>
            <person name="Zhang H."/>
        </authorList>
    </citation>
    <scope>NUCLEOTIDE SEQUENCE</scope>
    <source>
        <strain evidence="2">KEN1</strain>
    </source>
</reference>
<dbReference type="AlphaFoldDB" id="A0AAW2TSQ4"/>
<dbReference type="Pfam" id="PF02458">
    <property type="entry name" value="Transferase"/>
    <property type="match status" value="1"/>
</dbReference>
<protein>
    <submittedName>
        <fullName evidence="2">Benzyl alcohol O-benzoyltransferase</fullName>
    </submittedName>
</protein>
<accession>A0AAW2TSQ4</accession>
<dbReference type="EMBL" id="JACGWN010000014">
    <property type="protein sequence ID" value="KAL0406651.1"/>
    <property type="molecule type" value="Genomic_DNA"/>
</dbReference>
<organism evidence="2">
    <name type="scientific">Sesamum latifolium</name>
    <dbReference type="NCBI Taxonomy" id="2727402"/>
    <lineage>
        <taxon>Eukaryota</taxon>
        <taxon>Viridiplantae</taxon>
        <taxon>Streptophyta</taxon>
        <taxon>Embryophyta</taxon>
        <taxon>Tracheophyta</taxon>
        <taxon>Spermatophyta</taxon>
        <taxon>Magnoliopsida</taxon>
        <taxon>eudicotyledons</taxon>
        <taxon>Gunneridae</taxon>
        <taxon>Pentapetalae</taxon>
        <taxon>asterids</taxon>
        <taxon>lamiids</taxon>
        <taxon>Lamiales</taxon>
        <taxon>Pedaliaceae</taxon>
        <taxon>Sesamum</taxon>
    </lineage>
</organism>
<dbReference type="PANTHER" id="PTHR31642:SF9">
    <property type="entry name" value="BENZYL ALCOHOL O-BENZOYLTRANSFERASE"/>
    <property type="match status" value="1"/>
</dbReference>
<dbReference type="PANTHER" id="PTHR31642">
    <property type="entry name" value="TRICHOTHECENE 3-O-ACETYLTRANSFERASE"/>
    <property type="match status" value="1"/>
</dbReference>
<sequence length="172" mass="19074">MNSRKRFNPPLPTGYYGNALVLGVAIATAENLTKNPLAYALELVRKAIAKVTEEYIKSLADLMVIRERPHIPMVQTYYLVNDVRHASSGDVDFGWGKAVYSGLAIVVGVIPNVTSVYVSFKNKKGENEIVVPICLAANAMEVFVKELGMMLKRHDDDPRVVRKGLVFIRSPL</sequence>